<feature type="domain" description="FAD-binding" evidence="6">
    <location>
        <begin position="11"/>
        <end position="47"/>
    </location>
</feature>
<evidence type="ECO:0000259" key="6">
    <source>
        <dbReference type="Pfam" id="PF01494"/>
    </source>
</evidence>
<evidence type="ECO:0000313" key="7">
    <source>
        <dbReference type="EMBL" id="KAK4140987.1"/>
    </source>
</evidence>
<evidence type="ECO:0000256" key="1">
    <source>
        <dbReference type="ARBA" id="ARBA00001974"/>
    </source>
</evidence>
<evidence type="ECO:0000313" key="8">
    <source>
        <dbReference type="Proteomes" id="UP001302676"/>
    </source>
</evidence>
<organism evidence="7 8">
    <name type="scientific">Dichotomopilus funicola</name>
    <dbReference type="NCBI Taxonomy" id="1934379"/>
    <lineage>
        <taxon>Eukaryota</taxon>
        <taxon>Fungi</taxon>
        <taxon>Dikarya</taxon>
        <taxon>Ascomycota</taxon>
        <taxon>Pezizomycotina</taxon>
        <taxon>Sordariomycetes</taxon>
        <taxon>Sordariomycetidae</taxon>
        <taxon>Sordariales</taxon>
        <taxon>Chaetomiaceae</taxon>
        <taxon>Dichotomopilus</taxon>
    </lineage>
</organism>
<keyword evidence="2" id="KW-0285">Flavoprotein</keyword>
<reference evidence="7" key="2">
    <citation type="submission" date="2023-05" db="EMBL/GenBank/DDBJ databases">
        <authorList>
            <consortium name="Lawrence Berkeley National Laboratory"/>
            <person name="Steindorff A."/>
            <person name="Hensen N."/>
            <person name="Bonometti L."/>
            <person name="Westerberg I."/>
            <person name="Brannstrom I.O."/>
            <person name="Guillou S."/>
            <person name="Cros-Aarteil S."/>
            <person name="Calhoun S."/>
            <person name="Haridas S."/>
            <person name="Kuo A."/>
            <person name="Mondo S."/>
            <person name="Pangilinan J."/>
            <person name="Riley R."/>
            <person name="Labutti K."/>
            <person name="Andreopoulos B."/>
            <person name="Lipzen A."/>
            <person name="Chen C."/>
            <person name="Yanf M."/>
            <person name="Daum C."/>
            <person name="Ng V."/>
            <person name="Clum A."/>
            <person name="Ohm R."/>
            <person name="Martin F."/>
            <person name="Silar P."/>
            <person name="Natvig D."/>
            <person name="Lalanne C."/>
            <person name="Gautier V."/>
            <person name="Ament-Velasquez S.L."/>
            <person name="Kruys A."/>
            <person name="Hutchinson M.I."/>
            <person name="Powell A.J."/>
            <person name="Barry K."/>
            <person name="Miller A.N."/>
            <person name="Grigoriev I.V."/>
            <person name="Debuchy R."/>
            <person name="Gladieux P."/>
            <person name="Thoren M.H."/>
            <person name="Johannesson H."/>
        </authorList>
    </citation>
    <scope>NUCLEOTIDE SEQUENCE</scope>
    <source>
        <strain evidence="7">CBS 141.50</strain>
    </source>
</reference>
<gene>
    <name evidence="7" type="ORF">C8A04DRAFT_31422</name>
</gene>
<proteinExistence type="predicted"/>
<keyword evidence="8" id="KW-1185">Reference proteome</keyword>
<dbReference type="Pfam" id="PF01494">
    <property type="entry name" value="FAD_binding_3"/>
    <property type="match status" value="2"/>
</dbReference>
<comment type="cofactor">
    <cofactor evidence="1">
        <name>FAD</name>
        <dbReference type="ChEBI" id="CHEBI:57692"/>
    </cofactor>
</comment>
<dbReference type="Proteomes" id="UP001302676">
    <property type="component" value="Unassembled WGS sequence"/>
</dbReference>
<dbReference type="PANTHER" id="PTHR47178">
    <property type="entry name" value="MONOOXYGENASE, FAD-BINDING"/>
    <property type="match status" value="1"/>
</dbReference>
<dbReference type="Gene3D" id="3.50.50.60">
    <property type="entry name" value="FAD/NAD(P)-binding domain"/>
    <property type="match status" value="1"/>
</dbReference>
<dbReference type="InterPro" id="IPR036188">
    <property type="entry name" value="FAD/NAD-bd_sf"/>
</dbReference>
<dbReference type="EMBL" id="MU853619">
    <property type="protein sequence ID" value="KAK4140987.1"/>
    <property type="molecule type" value="Genomic_DNA"/>
</dbReference>
<keyword evidence="3" id="KW-0274">FAD</keyword>
<dbReference type="AlphaFoldDB" id="A0AAN6UXG6"/>
<dbReference type="SUPFAM" id="SSF51905">
    <property type="entry name" value="FAD/NAD(P)-binding domain"/>
    <property type="match status" value="1"/>
</dbReference>
<dbReference type="GO" id="GO:0071949">
    <property type="term" value="F:FAD binding"/>
    <property type="evidence" value="ECO:0007669"/>
    <property type="project" value="InterPro"/>
</dbReference>
<feature type="domain" description="FAD-binding" evidence="6">
    <location>
        <begin position="123"/>
        <end position="378"/>
    </location>
</feature>
<keyword evidence="4" id="KW-0560">Oxidoreductase</keyword>
<evidence type="ECO:0000256" key="5">
    <source>
        <dbReference type="ARBA" id="ARBA00023033"/>
    </source>
</evidence>
<evidence type="ECO:0000256" key="2">
    <source>
        <dbReference type="ARBA" id="ARBA00022630"/>
    </source>
</evidence>
<evidence type="ECO:0000256" key="3">
    <source>
        <dbReference type="ARBA" id="ARBA00022827"/>
    </source>
</evidence>
<reference evidence="7" key="1">
    <citation type="journal article" date="2023" name="Mol. Phylogenet. Evol.">
        <title>Genome-scale phylogeny and comparative genomics of the fungal order Sordariales.</title>
        <authorList>
            <person name="Hensen N."/>
            <person name="Bonometti L."/>
            <person name="Westerberg I."/>
            <person name="Brannstrom I.O."/>
            <person name="Guillou S."/>
            <person name="Cros-Aarteil S."/>
            <person name="Calhoun S."/>
            <person name="Haridas S."/>
            <person name="Kuo A."/>
            <person name="Mondo S."/>
            <person name="Pangilinan J."/>
            <person name="Riley R."/>
            <person name="LaButti K."/>
            <person name="Andreopoulos B."/>
            <person name="Lipzen A."/>
            <person name="Chen C."/>
            <person name="Yan M."/>
            <person name="Daum C."/>
            <person name="Ng V."/>
            <person name="Clum A."/>
            <person name="Steindorff A."/>
            <person name="Ohm R.A."/>
            <person name="Martin F."/>
            <person name="Silar P."/>
            <person name="Natvig D.O."/>
            <person name="Lalanne C."/>
            <person name="Gautier V."/>
            <person name="Ament-Velasquez S.L."/>
            <person name="Kruys A."/>
            <person name="Hutchinson M.I."/>
            <person name="Powell A.J."/>
            <person name="Barry K."/>
            <person name="Miller A.N."/>
            <person name="Grigoriev I.V."/>
            <person name="Debuchy R."/>
            <person name="Gladieux P."/>
            <person name="Hiltunen Thoren M."/>
            <person name="Johannesson H."/>
        </authorList>
    </citation>
    <scope>NUCLEOTIDE SEQUENCE</scope>
    <source>
        <strain evidence="7">CBS 141.50</strain>
    </source>
</reference>
<dbReference type="PANTHER" id="PTHR47178:SF3">
    <property type="entry name" value="FAD-BINDING DOMAIN-CONTAINING PROTEIN"/>
    <property type="match status" value="1"/>
</dbReference>
<accession>A0AAN6UXG6</accession>
<sequence length="415" mass="46519">MGTVPDPEPLKVLIIGAGSAGLLMGQVLKKAGIPATIFEQDASPTARQRDWDFGIYWAQSRIAECLTPELNALIDTVQTDPSYRHHAGSTMPIHNGATGELLKELPAPHAIRLRRRAWLDLIRTGLDVRYSKKLATITTTPTSVTATFTDNTTATGTLLIGCEGAHSLTRTWLFHDTPHPSDADLQHLPVSTFATLTRYPRDTALALRAVHPTYSILLDTRDRFGWYSLHNKPSPNPEEWVFLIIFTWNYREADDHERLERDGEYLLAEMRRNVGDGLAYPYDAMLRDIPEGTKVWYSRQMACWPTKRWDGRGGRVTLAGDAAHAVSFHRGQGLGNAITDVAEFQGHLRAMKEQTPEELARAVAKYEEEVWKRGHEVVMENKTNTLFLHDWEKVLQSPLFTTGVGRAESKGQGAQ</sequence>
<comment type="caution">
    <text evidence="7">The sequence shown here is derived from an EMBL/GenBank/DDBJ whole genome shotgun (WGS) entry which is preliminary data.</text>
</comment>
<evidence type="ECO:0000256" key="4">
    <source>
        <dbReference type="ARBA" id="ARBA00023002"/>
    </source>
</evidence>
<name>A0AAN6UXG6_9PEZI</name>
<dbReference type="GO" id="GO:0004497">
    <property type="term" value="F:monooxygenase activity"/>
    <property type="evidence" value="ECO:0007669"/>
    <property type="project" value="UniProtKB-KW"/>
</dbReference>
<dbReference type="InterPro" id="IPR002938">
    <property type="entry name" value="FAD-bd"/>
</dbReference>
<dbReference type="PRINTS" id="PR00420">
    <property type="entry name" value="RNGMNOXGNASE"/>
</dbReference>
<keyword evidence="5" id="KW-0503">Monooxygenase</keyword>
<dbReference type="RefSeq" id="XP_062634358.1">
    <property type="nucleotide sequence ID" value="XM_062781749.1"/>
</dbReference>
<protein>
    <recommendedName>
        <fullName evidence="6">FAD-binding domain-containing protein</fullName>
    </recommendedName>
</protein>
<dbReference type="GeneID" id="87818362"/>